<dbReference type="Proteomes" id="UP000018144">
    <property type="component" value="Unassembled WGS sequence"/>
</dbReference>
<evidence type="ECO:0000313" key="1">
    <source>
        <dbReference type="EMBL" id="CCX10363.1"/>
    </source>
</evidence>
<protein>
    <submittedName>
        <fullName evidence="1">Uncharacterized protein</fullName>
    </submittedName>
</protein>
<dbReference type="AlphaFoldDB" id="U4LFG9"/>
<organism evidence="1 2">
    <name type="scientific">Pyronema omphalodes (strain CBS 100304)</name>
    <name type="common">Pyronema confluens</name>
    <dbReference type="NCBI Taxonomy" id="1076935"/>
    <lineage>
        <taxon>Eukaryota</taxon>
        <taxon>Fungi</taxon>
        <taxon>Dikarya</taxon>
        <taxon>Ascomycota</taxon>
        <taxon>Pezizomycotina</taxon>
        <taxon>Pezizomycetes</taxon>
        <taxon>Pezizales</taxon>
        <taxon>Pyronemataceae</taxon>
        <taxon>Pyronema</taxon>
    </lineage>
</organism>
<reference evidence="1 2" key="1">
    <citation type="journal article" date="2013" name="PLoS Genet.">
        <title>The genome and development-dependent transcriptomes of Pyronema confluens: a window into fungal evolution.</title>
        <authorList>
            <person name="Traeger S."/>
            <person name="Altegoer F."/>
            <person name="Freitag M."/>
            <person name="Gabaldon T."/>
            <person name="Kempken F."/>
            <person name="Kumar A."/>
            <person name="Marcet-Houben M."/>
            <person name="Poggeler S."/>
            <person name="Stajich J.E."/>
            <person name="Nowrousian M."/>
        </authorList>
    </citation>
    <scope>NUCLEOTIDE SEQUENCE [LARGE SCALE GENOMIC DNA]</scope>
    <source>
        <strain evidence="2">CBS 100304</strain>
        <tissue evidence="1">Vegetative mycelium</tissue>
    </source>
</reference>
<evidence type="ECO:0000313" key="2">
    <source>
        <dbReference type="Proteomes" id="UP000018144"/>
    </source>
</evidence>
<proteinExistence type="predicted"/>
<name>U4LFG9_PYROM</name>
<gene>
    <name evidence="1" type="ORF">PCON_09957</name>
</gene>
<accession>U4LFG9</accession>
<keyword evidence="2" id="KW-1185">Reference proteome</keyword>
<dbReference type="EMBL" id="HF935536">
    <property type="protein sequence ID" value="CCX10363.1"/>
    <property type="molecule type" value="Genomic_DNA"/>
</dbReference>
<sequence length="41" mass="4431">MVSNLDSDPITELSLVRAVRRLAAAKTLCLAGSNVVEMETR</sequence>